<dbReference type="Gene3D" id="3.10.20.310">
    <property type="entry name" value="membrane protein fhac"/>
    <property type="match status" value="1"/>
</dbReference>
<evidence type="ECO:0000313" key="12">
    <source>
        <dbReference type="Proteomes" id="UP000264071"/>
    </source>
</evidence>
<keyword evidence="5 9" id="KW-1133">Transmembrane helix</keyword>
<feature type="compositionally biased region" description="Low complexity" evidence="8">
    <location>
        <begin position="1"/>
        <end position="10"/>
    </location>
</feature>
<proteinExistence type="predicted"/>
<dbReference type="PANTHER" id="PTHR35851:SF1">
    <property type="entry name" value="CELL DIVISION PROTEIN FTSQ"/>
    <property type="match status" value="1"/>
</dbReference>
<comment type="caution">
    <text evidence="11">The sequence shown here is derived from an EMBL/GenBank/DDBJ whole genome shotgun (WGS) entry which is preliminary data.</text>
</comment>
<evidence type="ECO:0000256" key="5">
    <source>
        <dbReference type="ARBA" id="ARBA00022989"/>
    </source>
</evidence>
<reference evidence="11 12" key="1">
    <citation type="journal article" date="2018" name="Nat. Biotechnol.">
        <title>A standardized bacterial taxonomy based on genome phylogeny substantially revises the tree of life.</title>
        <authorList>
            <person name="Parks D.H."/>
            <person name="Chuvochina M."/>
            <person name="Waite D.W."/>
            <person name="Rinke C."/>
            <person name="Skarshewski A."/>
            <person name="Chaumeil P.A."/>
            <person name="Hugenholtz P."/>
        </authorList>
    </citation>
    <scope>NUCLEOTIDE SEQUENCE [LARGE SCALE GENOMIC DNA]</scope>
    <source>
        <strain evidence="11">UBA8844</strain>
    </source>
</reference>
<evidence type="ECO:0000256" key="7">
    <source>
        <dbReference type="ARBA" id="ARBA00023306"/>
    </source>
</evidence>
<evidence type="ECO:0000256" key="2">
    <source>
        <dbReference type="ARBA" id="ARBA00022475"/>
    </source>
</evidence>
<dbReference type="InterPro" id="IPR034746">
    <property type="entry name" value="POTRA"/>
</dbReference>
<evidence type="ECO:0000256" key="4">
    <source>
        <dbReference type="ARBA" id="ARBA00022692"/>
    </source>
</evidence>
<organism evidence="11 12">
    <name type="scientific">Gemmatimonas aurantiaca</name>
    <dbReference type="NCBI Taxonomy" id="173480"/>
    <lineage>
        <taxon>Bacteria</taxon>
        <taxon>Pseudomonadati</taxon>
        <taxon>Gemmatimonadota</taxon>
        <taxon>Gemmatimonadia</taxon>
        <taxon>Gemmatimonadales</taxon>
        <taxon>Gemmatimonadaceae</taxon>
        <taxon>Gemmatimonas</taxon>
    </lineage>
</organism>
<evidence type="ECO:0000256" key="1">
    <source>
        <dbReference type="ARBA" id="ARBA00004370"/>
    </source>
</evidence>
<feature type="transmembrane region" description="Helical" evidence="9">
    <location>
        <begin position="38"/>
        <end position="57"/>
    </location>
</feature>
<keyword evidence="6 9" id="KW-0472">Membrane</keyword>
<gene>
    <name evidence="11" type="ORF">DGD08_03200</name>
</gene>
<dbReference type="PROSITE" id="PS51779">
    <property type="entry name" value="POTRA"/>
    <property type="match status" value="1"/>
</dbReference>
<dbReference type="PANTHER" id="PTHR35851">
    <property type="entry name" value="CELL DIVISION PROTEIN FTSQ"/>
    <property type="match status" value="1"/>
</dbReference>
<protein>
    <recommendedName>
        <fullName evidence="10">POTRA domain-containing protein</fullName>
    </recommendedName>
</protein>
<comment type="subcellular location">
    <subcellularLocation>
        <location evidence="1">Membrane</location>
    </subcellularLocation>
</comment>
<evidence type="ECO:0000313" key="11">
    <source>
        <dbReference type="EMBL" id="HCT56201.1"/>
    </source>
</evidence>
<dbReference type="EMBL" id="DPIY01000004">
    <property type="protein sequence ID" value="HCT56201.1"/>
    <property type="molecule type" value="Genomic_DNA"/>
</dbReference>
<evidence type="ECO:0000256" key="9">
    <source>
        <dbReference type="SAM" id="Phobius"/>
    </source>
</evidence>
<dbReference type="Proteomes" id="UP000264071">
    <property type="component" value="Unassembled WGS sequence"/>
</dbReference>
<name>A0A3D4V512_9BACT</name>
<feature type="compositionally biased region" description="Basic and acidic residues" evidence="8">
    <location>
        <begin position="11"/>
        <end position="26"/>
    </location>
</feature>
<feature type="domain" description="POTRA" evidence="10">
    <location>
        <begin position="68"/>
        <end position="135"/>
    </location>
</feature>
<dbReference type="GO" id="GO:0090529">
    <property type="term" value="P:cell septum assembly"/>
    <property type="evidence" value="ECO:0007669"/>
    <property type="project" value="InterPro"/>
</dbReference>
<feature type="region of interest" description="Disordered" evidence="8">
    <location>
        <begin position="1"/>
        <end position="26"/>
    </location>
</feature>
<sequence length="260" mass="28518">MPAAGSASSDRSSDRSSADRSADRSAERTAERPTWLRWLRALALLLAVSAVVGSPWWGPRALAQLDFFHVRRVEFEGVRYTRAAELMAILDVDTLQSVWQPLEPLSQRVATHALVTAAEVTRRLPATLVVRVTEREPVALVQVRGRLQPTDGSGHALPIDPARVALDVPIASSADSTLMHILDGLRQSEPTLYARVTSAARAGQSELQFVLGDITVRTTPDVTVARLKDILPVETDLARNGLRAVELDLRFRDQVIARQP</sequence>
<dbReference type="AlphaFoldDB" id="A0A3D4V512"/>
<dbReference type="InterPro" id="IPR013685">
    <property type="entry name" value="POTRA_FtsQ_type"/>
</dbReference>
<evidence type="ECO:0000259" key="10">
    <source>
        <dbReference type="PROSITE" id="PS51779"/>
    </source>
</evidence>
<evidence type="ECO:0000256" key="6">
    <source>
        <dbReference type="ARBA" id="ARBA00023136"/>
    </source>
</evidence>
<keyword evidence="3" id="KW-0132">Cell division</keyword>
<dbReference type="GO" id="GO:0016020">
    <property type="term" value="C:membrane"/>
    <property type="evidence" value="ECO:0007669"/>
    <property type="project" value="UniProtKB-SubCell"/>
</dbReference>
<keyword evidence="2" id="KW-1003">Cell membrane</keyword>
<keyword evidence="7" id="KW-0131">Cell cycle</keyword>
<keyword evidence="4 9" id="KW-0812">Transmembrane</keyword>
<dbReference type="Pfam" id="PF08478">
    <property type="entry name" value="POTRA_1"/>
    <property type="match status" value="1"/>
</dbReference>
<evidence type="ECO:0000256" key="8">
    <source>
        <dbReference type="SAM" id="MobiDB-lite"/>
    </source>
</evidence>
<dbReference type="InterPro" id="IPR026579">
    <property type="entry name" value="FtsQ"/>
</dbReference>
<accession>A0A3D4V512</accession>
<evidence type="ECO:0000256" key="3">
    <source>
        <dbReference type="ARBA" id="ARBA00022618"/>
    </source>
</evidence>